<dbReference type="Proteomes" id="UP000237104">
    <property type="component" value="Unassembled WGS sequence"/>
</dbReference>
<evidence type="ECO:0000313" key="1">
    <source>
        <dbReference type="EMBL" id="POH59643.1"/>
    </source>
</evidence>
<proteinExistence type="predicted"/>
<comment type="caution">
    <text evidence="1">The sequence shown here is derived from an EMBL/GenBank/DDBJ whole genome shotgun (WGS) entry which is preliminary data.</text>
</comment>
<protein>
    <recommendedName>
        <fullName evidence="3">IrrE N-terminal-like domain-containing protein</fullName>
    </recommendedName>
</protein>
<dbReference type="EMBL" id="PPXF01000065">
    <property type="protein sequence ID" value="POH59643.1"/>
    <property type="molecule type" value="Genomic_DNA"/>
</dbReference>
<name>A0A2S3Z5X7_9MICO</name>
<evidence type="ECO:0000313" key="2">
    <source>
        <dbReference type="Proteomes" id="UP000237104"/>
    </source>
</evidence>
<reference evidence="1 2" key="1">
    <citation type="submission" date="2018-01" db="EMBL/GenBank/DDBJ databases">
        <title>Cryobacterium sp. nov., from glaciers in China.</title>
        <authorList>
            <person name="Liu Q."/>
            <person name="Xin Y.-H."/>
        </authorList>
    </citation>
    <scope>NUCLEOTIDE SEQUENCE [LARGE SCALE GENOMIC DNA]</scope>
    <source>
        <strain evidence="1 2">TMB1-8</strain>
    </source>
</reference>
<organism evidence="1 2">
    <name type="scientific">Cryobacterium zongtaii</name>
    <dbReference type="NCBI Taxonomy" id="1259217"/>
    <lineage>
        <taxon>Bacteria</taxon>
        <taxon>Bacillati</taxon>
        <taxon>Actinomycetota</taxon>
        <taxon>Actinomycetes</taxon>
        <taxon>Micrococcales</taxon>
        <taxon>Microbacteriaceae</taxon>
        <taxon>Cryobacterium</taxon>
    </lineage>
</organism>
<dbReference type="OrthoDB" id="4144896at2"/>
<sequence length="154" mass="17114">MDKEVSVSTAVDQLALGNTFTFDALVDAVQRNRQRRLRIVELADLGDQDGLCAVWLVADGEDLILHASSDSALHRQQFVLHELAHMILGHDANHDPETPDFLLPDIPPQVKARLLRRQELNTVEEVVAETLADRLAAAIRGSAMHSSRYLEIFG</sequence>
<accession>A0A2S3Z5X7</accession>
<dbReference type="AlphaFoldDB" id="A0A2S3Z5X7"/>
<evidence type="ECO:0008006" key="3">
    <source>
        <dbReference type="Google" id="ProtNLM"/>
    </source>
</evidence>
<gene>
    <name evidence="1" type="ORF">C3B59_17270</name>
</gene>